<dbReference type="OrthoDB" id="4772953at2"/>
<proteinExistence type="predicted"/>
<sequence length="202" mass="21779">MSLQPADKKALTWLAVAVAAAVAIVAVATTLLVRGHTAEPPRISVGADRQLERIAPTFWCDLEMQDCRPRAMSSEELAQLPTQSFPVPIGSSLSLSVPTEIAESPWMLTALYAGPDGVQEVTWFHRSKTTYTQLLPSTPDRVLQIVMVRPFSRVLIDAPDGPESGQGDILFRGQYTIETAPIGFSVPNATELPAINANAAAR</sequence>
<dbReference type="EMBL" id="BANT01000050">
    <property type="protein sequence ID" value="GAC58774.1"/>
    <property type="molecule type" value="Genomic_DNA"/>
</dbReference>
<keyword evidence="3" id="KW-1185">Reference proteome</keyword>
<comment type="caution">
    <text evidence="2">The sequence shown here is derived from an EMBL/GenBank/DDBJ whole genome shotgun (WGS) entry which is preliminary data.</text>
</comment>
<dbReference type="STRING" id="1121927.GOHSU_50_00020"/>
<keyword evidence="1" id="KW-1133">Transmembrane helix</keyword>
<dbReference type="RefSeq" id="WP_005943450.1">
    <property type="nucleotide sequence ID" value="NZ_ATVK01000064.1"/>
</dbReference>
<protein>
    <recommendedName>
        <fullName evidence="4">DUF2771 domain-containing protein</fullName>
    </recommendedName>
</protein>
<keyword evidence="1" id="KW-0812">Transmembrane</keyword>
<keyword evidence="1" id="KW-0472">Membrane</keyword>
<name>L7LCX9_9ACTN</name>
<dbReference type="Proteomes" id="UP000053405">
    <property type="component" value="Unassembled WGS sequence"/>
</dbReference>
<gene>
    <name evidence="2" type="ORF">GOHSU_50_00020</name>
</gene>
<dbReference type="eggNOG" id="ENOG5033EZJ">
    <property type="taxonomic scope" value="Bacteria"/>
</dbReference>
<evidence type="ECO:0000313" key="2">
    <source>
        <dbReference type="EMBL" id="GAC58774.1"/>
    </source>
</evidence>
<feature type="transmembrane region" description="Helical" evidence="1">
    <location>
        <begin position="12"/>
        <end position="33"/>
    </location>
</feature>
<organism evidence="2 3">
    <name type="scientific">Gordonia hirsuta DSM 44140 = NBRC 16056</name>
    <dbReference type="NCBI Taxonomy" id="1121927"/>
    <lineage>
        <taxon>Bacteria</taxon>
        <taxon>Bacillati</taxon>
        <taxon>Actinomycetota</taxon>
        <taxon>Actinomycetes</taxon>
        <taxon>Mycobacteriales</taxon>
        <taxon>Gordoniaceae</taxon>
        <taxon>Gordonia</taxon>
    </lineage>
</organism>
<reference evidence="2 3" key="1">
    <citation type="submission" date="2012-12" db="EMBL/GenBank/DDBJ databases">
        <title>Whole genome shotgun sequence of Gordonia hirsuta NBRC 16056.</title>
        <authorList>
            <person name="Isaki-Nakamura S."/>
            <person name="Hosoyama A."/>
            <person name="Tsuchikane K."/>
            <person name="Katsumata H."/>
            <person name="Baba S."/>
            <person name="Yamazaki S."/>
            <person name="Fujita N."/>
        </authorList>
    </citation>
    <scope>NUCLEOTIDE SEQUENCE [LARGE SCALE GENOMIC DNA]</scope>
    <source>
        <strain evidence="2 3">NBRC 16056</strain>
    </source>
</reference>
<evidence type="ECO:0008006" key="4">
    <source>
        <dbReference type="Google" id="ProtNLM"/>
    </source>
</evidence>
<evidence type="ECO:0000313" key="3">
    <source>
        <dbReference type="Proteomes" id="UP000053405"/>
    </source>
</evidence>
<dbReference type="AlphaFoldDB" id="L7LCX9"/>
<evidence type="ECO:0000256" key="1">
    <source>
        <dbReference type="SAM" id="Phobius"/>
    </source>
</evidence>
<dbReference type="InterPro" id="IPR024495">
    <property type="entry name" value="DUF2771"/>
</dbReference>
<accession>L7LCX9</accession>
<dbReference type="Pfam" id="PF10969">
    <property type="entry name" value="DUF2771"/>
    <property type="match status" value="1"/>
</dbReference>